<organism evidence="1 2">
    <name type="scientific">Dictyocaulus viviparus</name>
    <name type="common">Bovine lungworm</name>
    <dbReference type="NCBI Taxonomy" id="29172"/>
    <lineage>
        <taxon>Eukaryota</taxon>
        <taxon>Metazoa</taxon>
        <taxon>Ecdysozoa</taxon>
        <taxon>Nematoda</taxon>
        <taxon>Chromadorea</taxon>
        <taxon>Rhabditida</taxon>
        <taxon>Rhabditina</taxon>
        <taxon>Rhabditomorpha</taxon>
        <taxon>Strongyloidea</taxon>
        <taxon>Metastrongylidae</taxon>
        <taxon>Dictyocaulus</taxon>
    </lineage>
</organism>
<gene>
    <name evidence="1" type="ORF">DICVIV_10096</name>
</gene>
<protein>
    <recommendedName>
        <fullName evidence="3">PDZ domain-containing protein</fullName>
    </recommendedName>
</protein>
<sequence length="129" mass="14258">MIPFTVYGGAAAARLILIDIVKREDLIGVLSPNDVVLKIEDVQVSGMLRSEVTRLIEKLCNENDQLAVEIVPAECQPHHQCVLFYLVSLCEVLNSSFDESNMSIFASSTYLKSCGSQTDVHHNSFLAML</sequence>
<evidence type="ECO:0000313" key="1">
    <source>
        <dbReference type="EMBL" id="KJH43888.1"/>
    </source>
</evidence>
<keyword evidence="2" id="KW-1185">Reference proteome</keyword>
<dbReference type="Proteomes" id="UP000053766">
    <property type="component" value="Unassembled WGS sequence"/>
</dbReference>
<name>A0A0D8XH16_DICVI</name>
<dbReference type="OrthoDB" id="66881at2759"/>
<dbReference type="STRING" id="29172.A0A0D8XH16"/>
<accession>A0A0D8XH16</accession>
<dbReference type="AlphaFoldDB" id="A0A0D8XH16"/>
<dbReference type="EMBL" id="KN716518">
    <property type="protein sequence ID" value="KJH43888.1"/>
    <property type="molecule type" value="Genomic_DNA"/>
</dbReference>
<reference evidence="1 2" key="1">
    <citation type="submission" date="2013-11" db="EMBL/GenBank/DDBJ databases">
        <title>Draft genome of the bovine lungworm Dictyocaulus viviparus.</title>
        <authorList>
            <person name="Mitreva M."/>
        </authorList>
    </citation>
    <scope>NUCLEOTIDE SEQUENCE [LARGE SCALE GENOMIC DNA]</scope>
    <source>
        <strain evidence="1 2">HannoverDv2000</strain>
    </source>
</reference>
<proteinExistence type="predicted"/>
<evidence type="ECO:0000313" key="2">
    <source>
        <dbReference type="Proteomes" id="UP000053766"/>
    </source>
</evidence>
<reference evidence="2" key="2">
    <citation type="journal article" date="2016" name="Sci. Rep.">
        <title>Dictyocaulus viviparus genome, variome and transcriptome elucidate lungworm biology and support future intervention.</title>
        <authorList>
            <person name="McNulty S.N."/>
            <person name="Strube C."/>
            <person name="Rosa B.A."/>
            <person name="Martin J.C."/>
            <person name="Tyagi R."/>
            <person name="Choi Y.J."/>
            <person name="Wang Q."/>
            <person name="Hallsworth Pepin K."/>
            <person name="Zhang X."/>
            <person name="Ozersky P."/>
            <person name="Wilson R.K."/>
            <person name="Sternberg P.W."/>
            <person name="Gasser R.B."/>
            <person name="Mitreva M."/>
        </authorList>
    </citation>
    <scope>NUCLEOTIDE SEQUENCE [LARGE SCALE GENOMIC DNA]</scope>
    <source>
        <strain evidence="2">HannoverDv2000</strain>
    </source>
</reference>
<evidence type="ECO:0008006" key="3">
    <source>
        <dbReference type="Google" id="ProtNLM"/>
    </source>
</evidence>